<dbReference type="KEGG" id="acoa:RB602_14580"/>
<accession>A0AA97F641</accession>
<dbReference type="InterPro" id="IPR052943">
    <property type="entry name" value="TMTC_O-mannosyl-trnsfr"/>
</dbReference>
<dbReference type="InterPro" id="IPR019734">
    <property type="entry name" value="TPR_rpt"/>
</dbReference>
<name>A0AA97F641_9SPHN</name>
<dbReference type="SUPFAM" id="SSF48452">
    <property type="entry name" value="TPR-like"/>
    <property type="match status" value="1"/>
</dbReference>
<sequence>MSEDSILRIYAAIEDANWLQGKVLCQNMLKQQPEYAEILHLYGHILGKLGDTTLALEKLQLATLIAPAHPQYRYNYAVSLGEAGREQEAAVQYQACLRYQPSHRDALWNYGEMLRLDNHFEEAAVLFERLIEAGGTYPKLQHRLGVTYGALGRVEEAEAFFQNEMDGADADAATHWEYALFKLGQEEFATGFAHYHHRFAEEADNRVFCHDYGLPRWAGEWEEGAALLIHGEQGLGDEMMFASILPEVIEQAGQHGMTIILLVKPPLVRLFRYSFPDIMILPHRVGGEFADITQLPPITWQAAIGDLAVLFRKQAGDFAKARKPYLFADPDRVVWYKQYLEALEPGPQPELRVGLMWGSNPLKLDSSYIRWTQSRSIPPALFNALGYLRPRVRFVSLQNPERGAEASEMHKLDVLDLSVLQRDFYETAALVANMDLVFSVCTSVSHLAGGMGHPAVTALMDRADWRHGKTREQSYWYKNTRYFRQREAGDWTSVIARLGTHIEEMLAA</sequence>
<dbReference type="Pfam" id="PF13181">
    <property type="entry name" value="TPR_8"/>
    <property type="match status" value="2"/>
</dbReference>
<dbReference type="SMART" id="SM00028">
    <property type="entry name" value="TPR"/>
    <property type="match status" value="4"/>
</dbReference>
<evidence type="ECO:0000313" key="2">
    <source>
        <dbReference type="Proteomes" id="UP001302429"/>
    </source>
</evidence>
<protein>
    <recommendedName>
        <fullName evidence="3">Tetratricopeptide repeat protein</fullName>
    </recommendedName>
</protein>
<evidence type="ECO:0000313" key="1">
    <source>
        <dbReference type="EMBL" id="WOE75039.1"/>
    </source>
</evidence>
<dbReference type="Gene3D" id="3.40.50.2000">
    <property type="entry name" value="Glycogen Phosphorylase B"/>
    <property type="match status" value="1"/>
</dbReference>
<dbReference type="SUPFAM" id="SSF53756">
    <property type="entry name" value="UDP-Glycosyltransferase/glycogen phosphorylase"/>
    <property type="match status" value="1"/>
</dbReference>
<dbReference type="PANTHER" id="PTHR44809">
    <property type="match status" value="1"/>
</dbReference>
<gene>
    <name evidence="1" type="ORF">RB602_14580</name>
</gene>
<dbReference type="RefSeq" id="WP_317081593.1">
    <property type="nucleotide sequence ID" value="NZ_CP136594.1"/>
</dbReference>
<evidence type="ECO:0008006" key="3">
    <source>
        <dbReference type="Google" id="ProtNLM"/>
    </source>
</evidence>
<dbReference type="Proteomes" id="UP001302429">
    <property type="component" value="Chromosome"/>
</dbReference>
<dbReference type="Gene3D" id="1.25.40.10">
    <property type="entry name" value="Tetratricopeptide repeat domain"/>
    <property type="match status" value="1"/>
</dbReference>
<reference evidence="1 2" key="1">
    <citation type="submission" date="2023-10" db="EMBL/GenBank/DDBJ databases">
        <title>Complete genome sequence of a Sphingomonadaceae bacterium.</title>
        <authorList>
            <person name="Yan C."/>
        </authorList>
    </citation>
    <scope>NUCLEOTIDE SEQUENCE [LARGE SCALE GENOMIC DNA]</scope>
    <source>
        <strain evidence="1 2">SCSIO 66989</strain>
    </source>
</reference>
<proteinExistence type="predicted"/>
<dbReference type="EMBL" id="CP136594">
    <property type="protein sequence ID" value="WOE75039.1"/>
    <property type="molecule type" value="Genomic_DNA"/>
</dbReference>
<dbReference type="AlphaFoldDB" id="A0AA97F641"/>
<organism evidence="1 2">
    <name type="scientific">Alterisphingorhabdus coralli</name>
    <dbReference type="NCBI Taxonomy" id="3071408"/>
    <lineage>
        <taxon>Bacteria</taxon>
        <taxon>Pseudomonadati</taxon>
        <taxon>Pseudomonadota</taxon>
        <taxon>Alphaproteobacteria</taxon>
        <taxon>Sphingomonadales</taxon>
        <taxon>Sphingomonadaceae</taxon>
        <taxon>Alterisphingorhabdus (ex Yan et al. 2024)</taxon>
    </lineage>
</organism>
<dbReference type="PANTHER" id="PTHR44809:SF1">
    <property type="entry name" value="PROTEIN O-MANNOSYL-TRANSFERASE TMTC1"/>
    <property type="match status" value="1"/>
</dbReference>
<keyword evidence="2" id="KW-1185">Reference proteome</keyword>
<dbReference type="InterPro" id="IPR011990">
    <property type="entry name" value="TPR-like_helical_dom_sf"/>
</dbReference>